<name>T1PG89_MUSDO</name>
<evidence type="ECO:0000256" key="2">
    <source>
        <dbReference type="ARBA" id="ARBA00004651"/>
    </source>
</evidence>
<evidence type="ECO:0000256" key="11">
    <source>
        <dbReference type="ARBA" id="ARBA00022989"/>
    </source>
</evidence>
<dbReference type="Pfam" id="PF00005">
    <property type="entry name" value="ABC_tran"/>
    <property type="match status" value="2"/>
</dbReference>
<feature type="transmembrane region" description="Helical" evidence="15">
    <location>
        <begin position="1213"/>
        <end position="1235"/>
    </location>
</feature>
<dbReference type="GO" id="GO:0005774">
    <property type="term" value="C:vacuolar membrane"/>
    <property type="evidence" value="ECO:0007669"/>
    <property type="project" value="UniProtKB-SubCell"/>
</dbReference>
<feature type="domain" description="ABC transporter" evidence="16">
    <location>
        <begin position="1306"/>
        <end position="1540"/>
    </location>
</feature>
<reference evidence="21" key="3">
    <citation type="submission" date="2025-05" db="UniProtKB">
        <authorList>
            <consortium name="RefSeq"/>
        </authorList>
    </citation>
    <scope>IDENTIFICATION</scope>
    <source>
        <strain evidence="21">Aabys</strain>
        <tissue evidence="21">Whole body</tissue>
    </source>
</reference>
<dbReference type="InterPro" id="IPR017871">
    <property type="entry name" value="ABC_transporter-like_CS"/>
</dbReference>
<gene>
    <name evidence="21" type="primary">LOC101899511</name>
    <name evidence="19" type="synonym">101899511</name>
</gene>
<keyword evidence="8" id="KW-0547">Nucleotide-binding</keyword>
<feature type="transmembrane region" description="Helical" evidence="15">
    <location>
        <begin position="1049"/>
        <end position="1071"/>
    </location>
</feature>
<dbReference type="FunFam" id="3.40.50.300:FF:000812">
    <property type="entry name" value="multidrug resistance-associated protein 1 isoform X15"/>
    <property type="match status" value="1"/>
</dbReference>
<dbReference type="SMART" id="SM00382">
    <property type="entry name" value="AAA"/>
    <property type="match status" value="2"/>
</dbReference>
<feature type="transmembrane region" description="Helical" evidence="15">
    <location>
        <begin position="78"/>
        <end position="97"/>
    </location>
</feature>
<dbReference type="GO" id="GO:0015431">
    <property type="term" value="F:ABC-type glutathione S-conjugate transporter activity"/>
    <property type="evidence" value="ECO:0007669"/>
    <property type="project" value="UniProtKB-EC"/>
</dbReference>
<evidence type="ECO:0000313" key="21">
    <source>
        <dbReference type="RefSeq" id="XP_058980632.1"/>
    </source>
</evidence>
<dbReference type="VEuPathDB" id="VectorBase:MDOMA2_005875"/>
<dbReference type="InterPro" id="IPR011527">
    <property type="entry name" value="ABC1_TM_dom"/>
</dbReference>
<comment type="similarity">
    <text evidence="3">Belongs to the ABC transporter superfamily. ABCC family. Conjugate transporter (TC 3.A.1.208) subfamily.</text>
</comment>
<evidence type="ECO:0000259" key="16">
    <source>
        <dbReference type="PROSITE" id="PS50893"/>
    </source>
</evidence>
<evidence type="ECO:0000256" key="7">
    <source>
        <dbReference type="ARBA" id="ARBA00022737"/>
    </source>
</evidence>
<dbReference type="VEuPathDB" id="VectorBase:MDOA001668"/>
<protein>
    <recommendedName>
        <fullName evidence="13">ABC-type glutathione-S-conjugate transporter</fullName>
        <ecNumber evidence="13">7.6.2.3</ecNumber>
    </recommendedName>
</protein>
<keyword evidence="6 15" id="KW-0812">Transmembrane</keyword>
<evidence type="ECO:0000313" key="19">
    <source>
        <dbReference type="EnsemblMetazoa" id="MDOA001668-PK"/>
    </source>
</evidence>
<evidence type="ECO:0000256" key="15">
    <source>
        <dbReference type="SAM" id="Phobius"/>
    </source>
</evidence>
<dbReference type="InterPro" id="IPR027417">
    <property type="entry name" value="P-loop_NTPase"/>
</dbReference>
<dbReference type="InterPro" id="IPR003439">
    <property type="entry name" value="ABC_transporter-like_ATP-bd"/>
</dbReference>
<comment type="subcellular location">
    <subcellularLocation>
        <location evidence="2">Cell membrane</location>
        <topology evidence="2">Multi-pass membrane protein</topology>
    </subcellularLocation>
    <subcellularLocation>
        <location evidence="1">Vacuole membrane</location>
        <topology evidence="1">Multi-pass membrane protein</topology>
    </subcellularLocation>
</comment>
<evidence type="ECO:0000256" key="5">
    <source>
        <dbReference type="ARBA" id="ARBA00022475"/>
    </source>
</evidence>
<dbReference type="CTD" id="34686"/>
<dbReference type="Gene3D" id="1.20.1560.10">
    <property type="entry name" value="ABC transporter type 1, transmembrane domain"/>
    <property type="match status" value="2"/>
</dbReference>
<accession>T1PG89</accession>
<sequence>MEDTTHSAMDEFCGSKFWDLNETWYTFDPDFTPCFEQTVLVWAPCAFFWAFCIFDFYYLKASLDKNIPWNKLNISKLLLTLGLLVLTAIDFIMAMVGKGNEDTADFIYPVEIWTPVIKFATFALILIFIPLNRKYGVQTSGCQFLFWFLLTIFSIPRCRTEVRAERIRSQVVESSLSDQPDYSWDEYKYVSFMIYFAFCCAMLFLNCFADARPRETKYQRTDKEIPENSASFLSRITYQWFDTMAWRGYRNPLEEKDLWDLRPQDSCKEVMPIFAYYWNKNVRKNYKVDPNQPKVKFSNGKVSFDNPHGAKNGKKKGDASIMPPIIKSFGGVFLFGSMMKLMTDVLTFAQPQVLRWIIGFVEDYEDEKQPQWKGIFYAVLLFLLAAVQTIILGQYFHRMFIVGLRIRTALINAIYRKALVLSNATRKESTVGEIVNLMAVDAQRFMDLTTYLNMLWSAPLQIGLALYFLWQLLGPSVLAGLAVMIVLIPVNGVIANRIKTYQIRQMKYKDERVKLMNEVLSGIKVLKLYAWEPSFEKQVLEIREKEIATLKSTAYLNASTSFLWSCAPFLVSLVTFATYVLIDENNVLDATKTFVSLSLFNILRFPLTMLPMLISNLVQTQVSVSRINKFMNSEELDPNNVQHDPKKPHPLSIENGTFSWGDGEITLKNINMHVKKNTLCAIVGTVGSGKSSVVQAYLGEMEKISGTVNTVGSIAYVPQQAWIQNSTLRDNILFGKPYDRKRYNRVIDACALRPDIEMLSAGDQTEIGEKGINLSGGQKQRISMARAVYSDADLYFLDDPLSAVDSHVGKHIFEQVIGPKGLLAKKTRVLVTHGITFLPQTDNIYVMKLGEISENGTYQELLNKKGDFSDFLMQHLQEGGEEAEDLDVIKQQLEGTLQSDELKNQFRKVITLAKQESLSDSVSVRSFESGTSSLRRRKRMDSQTSVTTVASKKDMEEQGKLIETEKSQTGGVEFAVYKHYIKSVGIFLSMATLILNFVFQAFQIGSNLWLTKWSNDKNVANDTGLRDMYLGVYGAFGFGQVITRYLSGLALAIGCLHSSMSVFHVLLLKVFKWPMELFDTTPVGRIISRFAKDIDTCDTVLPLSFQSFLNTCFSVLATIVVISMSTPIFLAVIIPIAFLYYFAQRFYVATSRQLMRLESVSRSPIYSHFGETVTGVSTIRAYAVQDRFIDESDNKVDKNQICKYPSLIANRWLAIRLEMVGNLIILFASLFAVLGGQTNPGLVGLSVSYALQVTQTLNWLVRMSSDIETNIVAVERIKEYGETKQEAPWEIENSKVPRDWPEQGQVCFEDFKVRYREGLDLVLRGISFKIAGGEKVGIVGRTGAGKSSLTLALFRIIESAGGRILIDGIDISTLGLHTLRSRLTIIPQDPVLFSGSLRINLDPFEVKSDEEIWKALELSHLKTFVKSLPSGLNHEITEGGENLSVGQRQLVCLARALLRKTKVLILDEATAAVDLETDDLIQKTIRSEFADCTILTIAHRLNTILDSDKVIVLDKGEISEFDSPNNLLNNPQSAFYSMAKDANLV</sequence>
<feature type="domain" description="ABC transporter" evidence="16">
    <location>
        <begin position="651"/>
        <end position="874"/>
    </location>
</feature>
<dbReference type="Pfam" id="PF24357">
    <property type="entry name" value="TMD0_ABC"/>
    <property type="match status" value="1"/>
</dbReference>
<keyword evidence="11 15" id="KW-1133">Transmembrane helix</keyword>
<dbReference type="EnsemblMetazoa" id="MDOA001668-RK">
    <property type="protein sequence ID" value="MDOA001668-PK"/>
    <property type="gene ID" value="MDOA001668"/>
</dbReference>
<dbReference type="NCBIfam" id="TIGR00957">
    <property type="entry name" value="MRP_assoc_pro"/>
    <property type="match status" value="1"/>
</dbReference>
<feature type="transmembrane region" description="Helical" evidence="15">
    <location>
        <begin position="321"/>
        <end position="339"/>
    </location>
</feature>
<feature type="transmembrane region" description="Helical" evidence="15">
    <location>
        <begin position="451"/>
        <end position="470"/>
    </location>
</feature>
<dbReference type="InterPro" id="IPR036640">
    <property type="entry name" value="ABC1_TM_sf"/>
</dbReference>
<evidence type="ECO:0000256" key="4">
    <source>
        <dbReference type="ARBA" id="ARBA00022448"/>
    </source>
</evidence>
<dbReference type="FunFam" id="3.40.50.300:FF:000074">
    <property type="entry name" value="Multidrug resistance-associated protein 5 isoform 1"/>
    <property type="match status" value="1"/>
</dbReference>
<keyword evidence="20" id="KW-1185">Reference proteome</keyword>
<dbReference type="Gene3D" id="3.40.50.300">
    <property type="entry name" value="P-loop containing nucleotide triphosphate hydrolases"/>
    <property type="match status" value="2"/>
</dbReference>
<feature type="transmembrane region" description="Helical" evidence="15">
    <location>
        <begin position="561"/>
        <end position="582"/>
    </location>
</feature>
<dbReference type="InterPro" id="IPR005292">
    <property type="entry name" value="MRP"/>
</dbReference>
<feature type="transmembrane region" description="Helical" evidence="15">
    <location>
        <begin position="984"/>
        <end position="1004"/>
    </location>
</feature>
<keyword evidence="12 15" id="KW-0472">Membrane</keyword>
<feature type="domain" description="ABC transmembrane type-1" evidence="17">
    <location>
        <begin position="991"/>
        <end position="1269"/>
    </location>
</feature>
<organism evidence="18">
    <name type="scientific">Musca domestica</name>
    <name type="common">House fly</name>
    <dbReference type="NCBI Taxonomy" id="7370"/>
    <lineage>
        <taxon>Eukaryota</taxon>
        <taxon>Metazoa</taxon>
        <taxon>Ecdysozoa</taxon>
        <taxon>Arthropoda</taxon>
        <taxon>Hexapoda</taxon>
        <taxon>Insecta</taxon>
        <taxon>Pterygota</taxon>
        <taxon>Neoptera</taxon>
        <taxon>Endopterygota</taxon>
        <taxon>Diptera</taxon>
        <taxon>Brachycera</taxon>
        <taxon>Muscomorpha</taxon>
        <taxon>Muscoidea</taxon>
        <taxon>Muscidae</taxon>
        <taxon>Musca</taxon>
    </lineage>
</organism>
<evidence type="ECO:0000313" key="18">
    <source>
        <dbReference type="EMBL" id="AFP61784.1"/>
    </source>
</evidence>
<dbReference type="CDD" id="cd18603">
    <property type="entry name" value="ABC_6TM_MRP1_2_3_6_D2_like"/>
    <property type="match status" value="1"/>
</dbReference>
<dbReference type="GeneID" id="101899511"/>
<proteinExistence type="evidence at transcript level"/>
<feature type="transmembrane region" description="Helical" evidence="15">
    <location>
        <begin position="594"/>
        <end position="618"/>
    </location>
</feature>
<feature type="transmembrane region" description="Helical" evidence="15">
    <location>
        <begin position="476"/>
        <end position="498"/>
    </location>
</feature>
<dbReference type="CDD" id="cd03244">
    <property type="entry name" value="ABCC_MRP_domain2"/>
    <property type="match status" value="1"/>
</dbReference>
<dbReference type="PANTHER" id="PTHR24223">
    <property type="entry name" value="ATP-BINDING CASSETTE SUB-FAMILY C"/>
    <property type="match status" value="1"/>
</dbReference>
<evidence type="ECO:0000256" key="14">
    <source>
        <dbReference type="ARBA" id="ARBA00047523"/>
    </source>
</evidence>
<dbReference type="CDD" id="cd03250">
    <property type="entry name" value="ABCC_MRP_domain1"/>
    <property type="match status" value="1"/>
</dbReference>
<dbReference type="PANTHER" id="PTHR24223:SF443">
    <property type="entry name" value="MULTIDRUG-RESISTANCE LIKE PROTEIN 1, ISOFORM I"/>
    <property type="match status" value="1"/>
</dbReference>
<evidence type="ECO:0000256" key="13">
    <source>
        <dbReference type="ARBA" id="ARBA00024220"/>
    </source>
</evidence>
<feature type="domain" description="ABC transmembrane type-1" evidence="17">
    <location>
        <begin position="334"/>
        <end position="619"/>
    </location>
</feature>
<dbReference type="GO" id="GO:0005524">
    <property type="term" value="F:ATP binding"/>
    <property type="evidence" value="ECO:0007669"/>
    <property type="project" value="UniProtKB-KW"/>
</dbReference>
<evidence type="ECO:0000256" key="10">
    <source>
        <dbReference type="ARBA" id="ARBA00022967"/>
    </source>
</evidence>
<dbReference type="OrthoDB" id="6500128at2759"/>
<evidence type="ECO:0000256" key="8">
    <source>
        <dbReference type="ARBA" id="ARBA00022741"/>
    </source>
</evidence>
<feature type="transmembrane region" description="Helical" evidence="15">
    <location>
        <begin position="112"/>
        <end position="129"/>
    </location>
</feature>
<feature type="transmembrane region" description="Helical" evidence="15">
    <location>
        <begin position="1113"/>
        <end position="1143"/>
    </location>
</feature>
<feature type="transmembrane region" description="Helical" evidence="15">
    <location>
        <begin position="375"/>
        <end position="397"/>
    </location>
</feature>
<keyword evidence="5" id="KW-1003">Cell membrane</keyword>
<keyword evidence="7" id="KW-0677">Repeat</keyword>
<feature type="transmembrane region" description="Helical" evidence="15">
    <location>
        <begin position="39"/>
        <end position="58"/>
    </location>
</feature>
<dbReference type="InterPro" id="IPR050173">
    <property type="entry name" value="ABC_transporter_C-like"/>
</dbReference>
<evidence type="ECO:0000256" key="3">
    <source>
        <dbReference type="ARBA" id="ARBA00009726"/>
    </source>
</evidence>
<evidence type="ECO:0000259" key="17">
    <source>
        <dbReference type="PROSITE" id="PS50929"/>
    </source>
</evidence>
<evidence type="ECO:0000256" key="12">
    <source>
        <dbReference type="ARBA" id="ARBA00023136"/>
    </source>
</evidence>
<dbReference type="Pfam" id="PF00664">
    <property type="entry name" value="ABC_membrane"/>
    <property type="match status" value="2"/>
</dbReference>
<reference evidence="19" key="2">
    <citation type="submission" date="2020-05" db="UniProtKB">
        <authorList>
            <consortium name="EnsemblMetazoa"/>
        </authorList>
    </citation>
    <scope>IDENTIFICATION</scope>
    <source>
        <strain evidence="19">Aabys</strain>
    </source>
</reference>
<evidence type="ECO:0000256" key="9">
    <source>
        <dbReference type="ARBA" id="ARBA00022840"/>
    </source>
</evidence>
<dbReference type="RefSeq" id="XP_058980632.1">
    <property type="nucleotide sequence ID" value="XM_059124649.1"/>
</dbReference>
<dbReference type="SUPFAM" id="SSF90123">
    <property type="entry name" value="ABC transporter transmembrane region"/>
    <property type="match status" value="2"/>
</dbReference>
<evidence type="ECO:0000256" key="1">
    <source>
        <dbReference type="ARBA" id="ARBA00004128"/>
    </source>
</evidence>
<dbReference type="FunFam" id="1.20.1560.10:FF:000001">
    <property type="entry name" value="ATP-binding cassette subfamily C member 1"/>
    <property type="match status" value="1"/>
</dbReference>
<dbReference type="EMBL" id="KA647155">
    <property type="protein sequence ID" value="AFP61784.1"/>
    <property type="molecule type" value="mRNA"/>
</dbReference>
<dbReference type="PROSITE" id="PS50929">
    <property type="entry name" value="ABC_TM1F"/>
    <property type="match status" value="2"/>
</dbReference>
<dbReference type="GO" id="GO:0016887">
    <property type="term" value="F:ATP hydrolysis activity"/>
    <property type="evidence" value="ECO:0007669"/>
    <property type="project" value="InterPro"/>
</dbReference>
<dbReference type="SUPFAM" id="SSF52540">
    <property type="entry name" value="P-loop containing nucleoside triphosphate hydrolases"/>
    <property type="match status" value="2"/>
</dbReference>
<feature type="transmembrane region" description="Helical" evidence="15">
    <location>
        <begin position="136"/>
        <end position="155"/>
    </location>
</feature>
<dbReference type="PROSITE" id="PS50893">
    <property type="entry name" value="ABC_TRANSPORTER_2"/>
    <property type="match status" value="2"/>
</dbReference>
<dbReference type="PROSITE" id="PS00211">
    <property type="entry name" value="ABC_TRANSPORTER_1"/>
    <property type="match status" value="2"/>
</dbReference>
<dbReference type="CDD" id="cd18595">
    <property type="entry name" value="ABC_6TM_MRP1_2_3_6_D1_like"/>
    <property type="match status" value="1"/>
</dbReference>
<feature type="transmembrane region" description="Helical" evidence="15">
    <location>
        <begin position="189"/>
        <end position="209"/>
    </location>
</feature>
<keyword evidence="10" id="KW-1278">Translocase</keyword>
<dbReference type="FunFam" id="1.20.1560.10:FF:000041">
    <property type="entry name" value="Multidrug-Resistance like protein 1, isoform C"/>
    <property type="match status" value="1"/>
</dbReference>
<dbReference type="GO" id="GO:0005886">
    <property type="term" value="C:plasma membrane"/>
    <property type="evidence" value="ECO:0007669"/>
    <property type="project" value="UniProtKB-SubCell"/>
</dbReference>
<dbReference type="InterPro" id="IPR056227">
    <property type="entry name" value="TMD0_ABC"/>
</dbReference>
<evidence type="ECO:0000313" key="20">
    <source>
        <dbReference type="Proteomes" id="UP001652621"/>
    </source>
</evidence>
<keyword evidence="4" id="KW-0813">Transport</keyword>
<reference evidence="18" key="1">
    <citation type="submission" date="2012-08" db="EMBL/GenBank/DDBJ databases">
        <title>Transcriptome of adult Musca domestica launches a platform for comparative house fly gene expression and characterization of differential gene expression among resistant and susceptible house flies.</title>
        <authorList>
            <person name="Liu N."/>
            <person name="Zhang L."/>
            <person name="Li M."/>
            <person name="Reid W."/>
        </authorList>
    </citation>
    <scope>NUCLEOTIDE SEQUENCE</scope>
    <source>
        <strain evidence="18">ALHF</strain>
        <tissue evidence="18">Whole body</tissue>
    </source>
</reference>
<comment type="catalytic activity">
    <reaction evidence="14">
        <text>leukotriene C4(in) + ATP + H2O = leukotriene C4(out) + ADP + phosphate + H(+)</text>
        <dbReference type="Rhea" id="RHEA:38963"/>
        <dbReference type="ChEBI" id="CHEBI:15377"/>
        <dbReference type="ChEBI" id="CHEBI:15378"/>
        <dbReference type="ChEBI" id="CHEBI:30616"/>
        <dbReference type="ChEBI" id="CHEBI:43474"/>
        <dbReference type="ChEBI" id="CHEBI:57973"/>
        <dbReference type="ChEBI" id="CHEBI:456216"/>
    </reaction>
    <physiologicalReaction direction="left-to-right" evidence="14">
        <dbReference type="Rhea" id="RHEA:38964"/>
    </physiologicalReaction>
</comment>
<dbReference type="Proteomes" id="UP001652621">
    <property type="component" value="Unplaced"/>
</dbReference>
<keyword evidence="9" id="KW-0067">ATP-binding</keyword>
<evidence type="ECO:0000256" key="6">
    <source>
        <dbReference type="ARBA" id="ARBA00022692"/>
    </source>
</evidence>
<dbReference type="EC" id="7.6.2.3" evidence="13"/>
<dbReference type="InterPro" id="IPR003593">
    <property type="entry name" value="AAA+_ATPase"/>
</dbReference>